<dbReference type="Gene3D" id="1.10.10.10">
    <property type="entry name" value="Winged helix-like DNA-binding domain superfamily/Winged helix DNA-binding domain"/>
    <property type="match status" value="1"/>
</dbReference>
<dbReference type="GO" id="GO:0003677">
    <property type="term" value="F:DNA binding"/>
    <property type="evidence" value="ECO:0007669"/>
    <property type="project" value="UniProtKB-KW"/>
</dbReference>
<accession>A0A071M4V6</accession>
<keyword evidence="1" id="KW-0805">Transcription regulation</keyword>
<dbReference type="SMART" id="SM01134">
    <property type="entry name" value="DeoRC"/>
    <property type="match status" value="1"/>
</dbReference>
<proteinExistence type="predicted"/>
<organism evidence="5">
    <name type="scientific">Burkholderia cenocepacia</name>
    <dbReference type="NCBI Taxonomy" id="95486"/>
    <lineage>
        <taxon>Bacteria</taxon>
        <taxon>Pseudomonadati</taxon>
        <taxon>Pseudomonadota</taxon>
        <taxon>Betaproteobacteria</taxon>
        <taxon>Burkholderiales</taxon>
        <taxon>Burkholderiaceae</taxon>
        <taxon>Burkholderia</taxon>
        <taxon>Burkholderia cepacia complex</taxon>
    </lineage>
</organism>
<evidence type="ECO:0000256" key="3">
    <source>
        <dbReference type="ARBA" id="ARBA00023163"/>
    </source>
</evidence>
<dbReference type="InterPro" id="IPR050313">
    <property type="entry name" value="Carb_Metab_HTH_regulators"/>
</dbReference>
<dbReference type="EMBL" id="JJOA01000036">
    <property type="protein sequence ID" value="KEA55788.1"/>
    <property type="molecule type" value="Genomic_DNA"/>
</dbReference>
<name>A0A071M4V6_9BURK</name>
<dbReference type="SUPFAM" id="SSF100950">
    <property type="entry name" value="NagB/RpiA/CoA transferase-like"/>
    <property type="match status" value="1"/>
</dbReference>
<dbReference type="InterPro" id="IPR018356">
    <property type="entry name" value="Tscrpt_reg_HTH_DeoR_CS"/>
</dbReference>
<evidence type="ECO:0000256" key="1">
    <source>
        <dbReference type="ARBA" id="ARBA00023015"/>
    </source>
</evidence>
<dbReference type="InterPro" id="IPR036388">
    <property type="entry name" value="WH-like_DNA-bd_sf"/>
</dbReference>
<dbReference type="AlphaFoldDB" id="A0A071M4V6"/>
<dbReference type="InterPro" id="IPR014036">
    <property type="entry name" value="DeoR-like_C"/>
</dbReference>
<keyword evidence="3" id="KW-0804">Transcription</keyword>
<dbReference type="InterPro" id="IPR037171">
    <property type="entry name" value="NagB/RpiA_transferase-like"/>
</dbReference>
<dbReference type="Pfam" id="PF08220">
    <property type="entry name" value="HTH_DeoR"/>
    <property type="match status" value="1"/>
</dbReference>
<dbReference type="GO" id="GO:0003700">
    <property type="term" value="F:DNA-binding transcription factor activity"/>
    <property type="evidence" value="ECO:0007669"/>
    <property type="project" value="InterPro"/>
</dbReference>
<evidence type="ECO:0000259" key="4">
    <source>
        <dbReference type="PROSITE" id="PS51000"/>
    </source>
</evidence>
<dbReference type="SMART" id="SM00420">
    <property type="entry name" value="HTH_DEOR"/>
    <property type="match status" value="1"/>
</dbReference>
<dbReference type="Gene3D" id="3.40.50.1360">
    <property type="match status" value="1"/>
</dbReference>
<feature type="domain" description="HTH deoR-type" evidence="4">
    <location>
        <begin position="5"/>
        <end position="65"/>
    </location>
</feature>
<dbReference type="SUPFAM" id="SSF46785">
    <property type="entry name" value="Winged helix' DNA-binding domain"/>
    <property type="match status" value="1"/>
</dbReference>
<dbReference type="PANTHER" id="PTHR30363:SF8">
    <property type="entry name" value="DEOXYRIBOSE OPERON REPRESSOR"/>
    <property type="match status" value="1"/>
</dbReference>
<dbReference type="NCBIfam" id="NF007961">
    <property type="entry name" value="PRK10681.1"/>
    <property type="match status" value="1"/>
</dbReference>
<comment type="caution">
    <text evidence="5">The sequence shown here is derived from an EMBL/GenBank/DDBJ whole genome shotgun (WGS) entry which is preliminary data.</text>
</comment>
<reference evidence="5" key="1">
    <citation type="submission" date="2014-04" db="EMBL/GenBank/DDBJ databases">
        <title>In planta biocontrol of soil-borne Fusarium wilt of banana through a plant endophytic bacterium, Burkholderia cenocepacia 869T2.</title>
        <authorList>
            <person name="Ho Y.-N."/>
            <person name="Chiang H.-M."/>
            <person name="Chao C.-P."/>
            <person name="Su C.-C."/>
            <person name="Hsu H.-F."/>
            <person name="Guo C.-T."/>
            <person name="Hsieh J.-L."/>
            <person name="Huang C.-C."/>
        </authorList>
    </citation>
    <scope>NUCLEOTIDE SEQUENCE [LARGE SCALE GENOMIC DNA]</scope>
    <source>
        <strain evidence="5">869T2</strain>
    </source>
</reference>
<dbReference type="OrthoDB" id="9797223at2"/>
<dbReference type="PROSITE" id="PS51000">
    <property type="entry name" value="HTH_DEOR_2"/>
    <property type="match status" value="1"/>
</dbReference>
<sequence length="256" mass="28598">METKKGERIKTLMNVLQGQNAIHLKEVAELFGVSEMTIRRDLADNPHGLSLIGGYVTRHFAAQRSDIGEYLISAENNRQTEEKRRIGKLAAQFVTTGDTIFVDCGSTTPFIVDFIPDDLEFTAVCNSLNVFAKLQQKPHCNVILCGGAYHRQNMVFESVAETGILDSVRVSKAFISAAGVSERCGVTCFNFHEVDAKKKVMARAQNRFLLVDHTKFDEVRAAYFAELTDFNYVISDGQLSHRYETAIREHGIALVT</sequence>
<keyword evidence="2" id="KW-0238">DNA-binding</keyword>
<gene>
    <name evidence="5" type="ORF">DT99_30745</name>
</gene>
<dbReference type="PROSITE" id="PS00894">
    <property type="entry name" value="HTH_DEOR_1"/>
    <property type="match status" value="1"/>
</dbReference>
<evidence type="ECO:0000313" key="5">
    <source>
        <dbReference type="EMBL" id="KEA55788.1"/>
    </source>
</evidence>
<evidence type="ECO:0000256" key="2">
    <source>
        <dbReference type="ARBA" id="ARBA00023125"/>
    </source>
</evidence>
<protein>
    <submittedName>
        <fullName evidence="5">DeoR faimly transcriptional regulator</fullName>
    </submittedName>
</protein>
<dbReference type="InterPro" id="IPR036390">
    <property type="entry name" value="WH_DNA-bd_sf"/>
</dbReference>
<dbReference type="InterPro" id="IPR001034">
    <property type="entry name" value="DeoR_HTH"/>
</dbReference>
<dbReference type="PANTHER" id="PTHR30363">
    <property type="entry name" value="HTH-TYPE TRANSCRIPTIONAL REGULATOR SRLR-RELATED"/>
    <property type="match status" value="1"/>
</dbReference>
<dbReference type="Pfam" id="PF00455">
    <property type="entry name" value="DeoRC"/>
    <property type="match status" value="1"/>
</dbReference>